<feature type="compositionally biased region" description="Low complexity" evidence="1">
    <location>
        <begin position="7"/>
        <end position="55"/>
    </location>
</feature>
<feature type="compositionally biased region" description="Low complexity" evidence="1">
    <location>
        <begin position="87"/>
        <end position="102"/>
    </location>
</feature>
<dbReference type="Proteomes" id="UP000245884">
    <property type="component" value="Unassembled WGS sequence"/>
</dbReference>
<name>A0A316UQX2_9BASI</name>
<evidence type="ECO:0000313" key="2">
    <source>
        <dbReference type="EMBL" id="PWN27188.1"/>
    </source>
</evidence>
<dbReference type="RefSeq" id="XP_025361800.1">
    <property type="nucleotide sequence ID" value="XM_025503840.1"/>
</dbReference>
<dbReference type="AlphaFoldDB" id="A0A316UQX2"/>
<organism evidence="2 3">
    <name type="scientific">Jaminaea rosea</name>
    <dbReference type="NCBI Taxonomy" id="1569628"/>
    <lineage>
        <taxon>Eukaryota</taxon>
        <taxon>Fungi</taxon>
        <taxon>Dikarya</taxon>
        <taxon>Basidiomycota</taxon>
        <taxon>Ustilaginomycotina</taxon>
        <taxon>Exobasidiomycetes</taxon>
        <taxon>Microstromatales</taxon>
        <taxon>Microstromatales incertae sedis</taxon>
        <taxon>Jaminaea</taxon>
    </lineage>
</organism>
<reference evidence="2 3" key="1">
    <citation type="journal article" date="2018" name="Mol. Biol. Evol.">
        <title>Broad Genomic Sampling Reveals a Smut Pathogenic Ancestry of the Fungal Clade Ustilaginomycotina.</title>
        <authorList>
            <person name="Kijpornyongpan T."/>
            <person name="Mondo S.J."/>
            <person name="Barry K."/>
            <person name="Sandor L."/>
            <person name="Lee J."/>
            <person name="Lipzen A."/>
            <person name="Pangilinan J."/>
            <person name="LaButti K."/>
            <person name="Hainaut M."/>
            <person name="Henrissat B."/>
            <person name="Grigoriev I.V."/>
            <person name="Spatafora J.W."/>
            <person name="Aime M.C."/>
        </authorList>
    </citation>
    <scope>NUCLEOTIDE SEQUENCE [LARGE SCALE GENOMIC DNA]</scope>
    <source>
        <strain evidence="2 3">MCA 5214</strain>
    </source>
</reference>
<evidence type="ECO:0000313" key="3">
    <source>
        <dbReference type="Proteomes" id="UP000245884"/>
    </source>
</evidence>
<sequence length="319" mass="35019">MHSRLNSAATPPIASSSSSASSSRSSAASTPRPLSPPLLTLNGSPIAPPSSSAYPPVSPARKRRASSSHSNRMAGQKLDPAGRHQRQSSAQARQAAAAARARNSQRKTAAKNAAPNPILHPIAFVSWVRWRIDIWLLGHLAGEMLTDVEIFLLCKWARRPQVHPRRAALTFVSFRARPSQSSSPSSSPASYSTRSCSTFPTAFMRCWDERRTTSLVAKERLEVWEAREVVWELLRRHWGVGGLLARRSCEKRYSDAELASRRRRHDRSQRAAARHCRRSEHTVAPSASTHTRAGRDEVMAILTAPGAARPCCDAATDLA</sequence>
<protein>
    <submittedName>
        <fullName evidence="2">Uncharacterized protein</fullName>
    </submittedName>
</protein>
<dbReference type="EMBL" id="KZ819669">
    <property type="protein sequence ID" value="PWN27188.1"/>
    <property type="molecule type" value="Genomic_DNA"/>
</dbReference>
<feature type="region of interest" description="Disordered" evidence="1">
    <location>
        <begin position="1"/>
        <end position="112"/>
    </location>
</feature>
<feature type="region of interest" description="Disordered" evidence="1">
    <location>
        <begin position="260"/>
        <end position="294"/>
    </location>
</feature>
<gene>
    <name evidence="2" type="ORF">BDZ90DRAFT_187807</name>
</gene>
<dbReference type="STRING" id="1569628.A0A316UQX2"/>
<dbReference type="GeneID" id="37025663"/>
<evidence type="ECO:0000256" key="1">
    <source>
        <dbReference type="SAM" id="MobiDB-lite"/>
    </source>
</evidence>
<feature type="compositionally biased region" description="Basic residues" evidence="1">
    <location>
        <begin position="261"/>
        <end position="278"/>
    </location>
</feature>
<proteinExistence type="predicted"/>
<accession>A0A316UQX2</accession>
<keyword evidence="3" id="KW-1185">Reference proteome</keyword>